<evidence type="ECO:0000313" key="3">
    <source>
        <dbReference type="Proteomes" id="UP000601027"/>
    </source>
</evidence>
<evidence type="ECO:0000313" key="2">
    <source>
        <dbReference type="EMBL" id="MBM0233574.1"/>
    </source>
</evidence>
<keyword evidence="3" id="KW-1185">Reference proteome</keyword>
<feature type="transmembrane region" description="Helical" evidence="1">
    <location>
        <begin position="23"/>
        <end position="46"/>
    </location>
</feature>
<comment type="caution">
    <text evidence="2">The sequence shown here is derived from an EMBL/GenBank/DDBJ whole genome shotgun (WGS) entry which is preliminary data.</text>
</comment>
<evidence type="ECO:0008006" key="4">
    <source>
        <dbReference type="Google" id="ProtNLM"/>
    </source>
</evidence>
<feature type="transmembrane region" description="Helical" evidence="1">
    <location>
        <begin position="113"/>
        <end position="131"/>
    </location>
</feature>
<keyword evidence="1" id="KW-0472">Membrane</keyword>
<reference evidence="2 3" key="1">
    <citation type="submission" date="2021-01" db="EMBL/GenBank/DDBJ databases">
        <title>Draft genome sequence of Micromonospora sp. strain STR1_7.</title>
        <authorList>
            <person name="Karlyshev A."/>
            <person name="Jawad R."/>
        </authorList>
    </citation>
    <scope>NUCLEOTIDE SEQUENCE [LARGE SCALE GENOMIC DNA]</scope>
    <source>
        <strain evidence="2 3">STR1-7</strain>
    </source>
</reference>
<dbReference type="EMBL" id="JAEVHM010000086">
    <property type="protein sequence ID" value="MBM0233574.1"/>
    <property type="molecule type" value="Genomic_DNA"/>
</dbReference>
<organism evidence="2 3">
    <name type="scientific">Micromonospora parastrephiae</name>
    <dbReference type="NCBI Taxonomy" id="2806101"/>
    <lineage>
        <taxon>Bacteria</taxon>
        <taxon>Bacillati</taxon>
        <taxon>Actinomycetota</taxon>
        <taxon>Actinomycetes</taxon>
        <taxon>Micromonosporales</taxon>
        <taxon>Micromonosporaceae</taxon>
        <taxon>Micromonospora</taxon>
    </lineage>
</organism>
<accession>A0ABS1XWR1</accession>
<name>A0ABS1XWR1_9ACTN</name>
<sequence length="151" mass="16459">MRESLAGSPPSRVRAVGTFLRHLLEMLVAMVAGMVALGAVWSLVFARLGWTSLDQRPLLGALVMVTDMTLAMSVAMRYRGHGWPATVEMAIAMYLPFAVLAGPYLMGLVAADTMMMFGHLLMVVAMVAVMLRRRAEFTVRHGAAHVGADRR</sequence>
<evidence type="ECO:0000256" key="1">
    <source>
        <dbReference type="SAM" id="Phobius"/>
    </source>
</evidence>
<keyword evidence="1" id="KW-0812">Transmembrane</keyword>
<protein>
    <recommendedName>
        <fullName evidence="4">Flagellar biosynthetic protein FliP</fullName>
    </recommendedName>
</protein>
<feature type="transmembrane region" description="Helical" evidence="1">
    <location>
        <begin position="90"/>
        <end position="107"/>
    </location>
</feature>
<keyword evidence="1" id="KW-1133">Transmembrane helix</keyword>
<dbReference type="Proteomes" id="UP000601027">
    <property type="component" value="Unassembled WGS sequence"/>
</dbReference>
<proteinExistence type="predicted"/>
<feature type="transmembrane region" description="Helical" evidence="1">
    <location>
        <begin position="58"/>
        <end position="78"/>
    </location>
</feature>
<dbReference type="RefSeq" id="WP_203176687.1">
    <property type="nucleotide sequence ID" value="NZ_JAEVHM010000086.1"/>
</dbReference>
<gene>
    <name evidence="2" type="ORF">JNW91_17955</name>
</gene>